<evidence type="ECO:0000313" key="1">
    <source>
        <dbReference type="EMBL" id="MBE8430277.1"/>
    </source>
</evidence>
<dbReference type="GeneID" id="61142986"/>
<dbReference type="RefSeq" id="WP_000656638.1">
    <property type="nucleotide sequence ID" value="NZ_CP186594.1"/>
</dbReference>
<dbReference type="EMBL" id="JADDXF010000016">
    <property type="protein sequence ID" value="MBE8430277.1"/>
    <property type="molecule type" value="Genomic_DNA"/>
</dbReference>
<comment type="caution">
    <text evidence="1">The sequence shown here is derived from an EMBL/GenBank/DDBJ whole genome shotgun (WGS) entry which is preliminary data.</text>
</comment>
<dbReference type="AlphaFoldDB" id="A0AA40WBF0"/>
<name>A0AA40WBF0_LEPIR</name>
<accession>A0AA40WBF0</accession>
<protein>
    <submittedName>
        <fullName evidence="1">Uncharacterized protein</fullName>
    </submittedName>
</protein>
<dbReference type="Proteomes" id="UP000644282">
    <property type="component" value="Unassembled WGS sequence"/>
</dbReference>
<gene>
    <name evidence="1" type="ORF">IQB77_10480</name>
</gene>
<evidence type="ECO:0000313" key="2">
    <source>
        <dbReference type="Proteomes" id="UP000644282"/>
    </source>
</evidence>
<sequence>MKEAYRFWADSKFKLYNFSTMWWGFGISTNRPKKSLYKESKSIKKPFIKETFDLVCFPELVLAKNRK</sequence>
<organism evidence="1 2">
    <name type="scientific">Leptospira interrogans serovar Pomona</name>
    <dbReference type="NCBI Taxonomy" id="44276"/>
    <lineage>
        <taxon>Bacteria</taxon>
        <taxon>Pseudomonadati</taxon>
        <taxon>Spirochaetota</taxon>
        <taxon>Spirochaetia</taxon>
        <taxon>Leptospirales</taxon>
        <taxon>Leptospiraceae</taxon>
        <taxon>Leptospira</taxon>
    </lineage>
</organism>
<proteinExistence type="predicted"/>
<reference evidence="1" key="1">
    <citation type="submission" date="2020-10" db="EMBL/GenBank/DDBJ databases">
        <title>New Zealand Leptospira genomics.</title>
        <authorList>
            <person name="Wilkinson D.A."/>
            <person name="Nisa S."/>
            <person name="Moinet M."/>
            <person name="Benschop J."/>
        </authorList>
    </citation>
    <scope>NUCLEOTIDE SEQUENCE</scope>
    <source>
        <strain evidence="1">ESR8</strain>
    </source>
</reference>